<reference evidence="5" key="1">
    <citation type="submission" date="2020-10" db="EMBL/GenBank/DDBJ databases">
        <authorList>
            <person name="Gilroy R."/>
        </authorList>
    </citation>
    <scope>NUCLEOTIDE SEQUENCE</scope>
    <source>
        <strain evidence="5">1383</strain>
    </source>
</reference>
<dbReference type="SUPFAM" id="SSF56420">
    <property type="entry name" value="Peptide deformylase"/>
    <property type="match status" value="1"/>
</dbReference>
<feature type="binding site" evidence="4">
    <location>
        <position position="105"/>
    </location>
    <ligand>
        <name>Fe cation</name>
        <dbReference type="ChEBI" id="CHEBI:24875"/>
    </ligand>
</feature>
<feature type="active site" evidence="4">
    <location>
        <position position="148"/>
    </location>
</feature>
<dbReference type="CDD" id="cd00487">
    <property type="entry name" value="Pep_deformylase"/>
    <property type="match status" value="1"/>
</dbReference>
<dbReference type="InterPro" id="IPR036821">
    <property type="entry name" value="Peptide_deformylase_sf"/>
</dbReference>
<dbReference type="Proteomes" id="UP000824161">
    <property type="component" value="Unassembled WGS sequence"/>
</dbReference>
<keyword evidence="3 4" id="KW-0378">Hydrolase</keyword>
<dbReference type="GO" id="GO:0042586">
    <property type="term" value="F:peptide deformylase activity"/>
    <property type="evidence" value="ECO:0007669"/>
    <property type="project" value="UniProtKB-UniRule"/>
</dbReference>
<feature type="binding site" evidence="4">
    <location>
        <position position="151"/>
    </location>
    <ligand>
        <name>Fe cation</name>
        <dbReference type="ChEBI" id="CHEBI:24875"/>
    </ligand>
</feature>
<evidence type="ECO:0000256" key="3">
    <source>
        <dbReference type="ARBA" id="ARBA00022801"/>
    </source>
</evidence>
<comment type="similarity">
    <text evidence="1 4">Belongs to the polypeptide deformylase family.</text>
</comment>
<dbReference type="PANTHER" id="PTHR10458">
    <property type="entry name" value="PEPTIDE DEFORMYLASE"/>
    <property type="match status" value="1"/>
</dbReference>
<dbReference type="NCBIfam" id="TIGR00079">
    <property type="entry name" value="pept_deformyl"/>
    <property type="match status" value="1"/>
</dbReference>
<sequence length="193" mass="22566">MKLPIMAYGEPVLKKRAEEIDKDYPELDAFIDDMFETMDAADGVGLAAPQVGRSVRVIVVDGSPFAQDEELPKEERDFLAGFRREFINPEKLEEWGDKWGFEEGCLSIPGVHEKVFRPQNIRVRYYDRQWNLHEETLSGRAARIFQHEYDHLEGVVFTDRLSALTKRVIQKRLQRIAHGEVHTEYAMHFPYRK</sequence>
<dbReference type="InterPro" id="IPR023635">
    <property type="entry name" value="Peptide_deformylase"/>
</dbReference>
<evidence type="ECO:0000256" key="4">
    <source>
        <dbReference type="HAMAP-Rule" id="MF_00163"/>
    </source>
</evidence>
<dbReference type="NCBIfam" id="NF001159">
    <property type="entry name" value="PRK00150.1-3"/>
    <property type="match status" value="1"/>
</dbReference>
<dbReference type="GO" id="GO:0046872">
    <property type="term" value="F:metal ion binding"/>
    <property type="evidence" value="ECO:0007669"/>
    <property type="project" value="UniProtKB-KW"/>
</dbReference>
<proteinExistence type="inferred from homology"/>
<dbReference type="HAMAP" id="MF_00163">
    <property type="entry name" value="Pep_deformylase"/>
    <property type="match status" value="1"/>
</dbReference>
<comment type="caution">
    <text evidence="5">The sequence shown here is derived from an EMBL/GenBank/DDBJ whole genome shotgun (WGS) entry which is preliminary data.</text>
</comment>
<dbReference type="PIRSF" id="PIRSF004749">
    <property type="entry name" value="Pep_def"/>
    <property type="match status" value="1"/>
</dbReference>
<dbReference type="Gene3D" id="3.90.45.10">
    <property type="entry name" value="Peptide deformylase"/>
    <property type="match status" value="1"/>
</dbReference>
<keyword evidence="4" id="KW-0408">Iron</keyword>
<dbReference type="PRINTS" id="PR01576">
    <property type="entry name" value="PDEFORMYLASE"/>
</dbReference>
<organism evidence="5 6">
    <name type="scientific">Candidatus Merdimorpha stercoravium</name>
    <dbReference type="NCBI Taxonomy" id="2840863"/>
    <lineage>
        <taxon>Bacteria</taxon>
        <taxon>Pseudomonadati</taxon>
        <taxon>Bacteroidota</taxon>
        <taxon>Flavobacteriia</taxon>
        <taxon>Flavobacteriales</taxon>
        <taxon>Candidatus Merdimorpha</taxon>
    </lineage>
</organism>
<reference evidence="5" key="2">
    <citation type="journal article" date="2021" name="PeerJ">
        <title>Extensive microbial diversity within the chicken gut microbiome revealed by metagenomics and culture.</title>
        <authorList>
            <person name="Gilroy R."/>
            <person name="Ravi A."/>
            <person name="Getino M."/>
            <person name="Pursley I."/>
            <person name="Horton D.L."/>
            <person name="Alikhan N.F."/>
            <person name="Baker D."/>
            <person name="Gharbi K."/>
            <person name="Hall N."/>
            <person name="Watson M."/>
            <person name="Adriaenssens E.M."/>
            <person name="Foster-Nyarko E."/>
            <person name="Jarju S."/>
            <person name="Secka A."/>
            <person name="Antonio M."/>
            <person name="Oren A."/>
            <person name="Chaudhuri R.R."/>
            <person name="La Ragione R."/>
            <person name="Hildebrand F."/>
            <person name="Pallen M.J."/>
        </authorList>
    </citation>
    <scope>NUCLEOTIDE SEQUENCE</scope>
    <source>
        <strain evidence="5">1383</strain>
    </source>
</reference>
<comment type="cofactor">
    <cofactor evidence="4">
        <name>Fe(2+)</name>
        <dbReference type="ChEBI" id="CHEBI:29033"/>
    </cofactor>
    <text evidence="4">Binds 1 Fe(2+) ion.</text>
</comment>
<dbReference type="EMBL" id="DVLY01000148">
    <property type="protein sequence ID" value="HIT98365.1"/>
    <property type="molecule type" value="Genomic_DNA"/>
</dbReference>
<name>A0A9D1HA02_9FLAO</name>
<comment type="function">
    <text evidence="4">Removes the formyl group from the N-terminal Met of newly synthesized proteins. Requires at least a dipeptide for an efficient rate of reaction. N-terminal L-methionine is a prerequisite for activity but the enzyme has broad specificity at other positions.</text>
</comment>
<keyword evidence="2 4" id="KW-0479">Metal-binding</keyword>
<dbReference type="PANTHER" id="PTHR10458:SF22">
    <property type="entry name" value="PEPTIDE DEFORMYLASE"/>
    <property type="match status" value="1"/>
</dbReference>
<dbReference type="GO" id="GO:0006412">
    <property type="term" value="P:translation"/>
    <property type="evidence" value="ECO:0007669"/>
    <property type="project" value="UniProtKB-UniRule"/>
</dbReference>
<feature type="binding site" evidence="4">
    <location>
        <position position="147"/>
    </location>
    <ligand>
        <name>Fe cation</name>
        <dbReference type="ChEBI" id="CHEBI:24875"/>
    </ligand>
</feature>
<accession>A0A9D1HA02</accession>
<dbReference type="EC" id="3.5.1.88" evidence="4"/>
<gene>
    <name evidence="4" type="primary">def</name>
    <name evidence="5" type="ORF">IAC44_05945</name>
</gene>
<evidence type="ECO:0000256" key="1">
    <source>
        <dbReference type="ARBA" id="ARBA00010759"/>
    </source>
</evidence>
<evidence type="ECO:0000313" key="5">
    <source>
        <dbReference type="EMBL" id="HIT98365.1"/>
    </source>
</evidence>
<comment type="catalytic activity">
    <reaction evidence="4">
        <text>N-terminal N-formyl-L-methionyl-[peptide] + H2O = N-terminal L-methionyl-[peptide] + formate</text>
        <dbReference type="Rhea" id="RHEA:24420"/>
        <dbReference type="Rhea" id="RHEA-COMP:10639"/>
        <dbReference type="Rhea" id="RHEA-COMP:10640"/>
        <dbReference type="ChEBI" id="CHEBI:15377"/>
        <dbReference type="ChEBI" id="CHEBI:15740"/>
        <dbReference type="ChEBI" id="CHEBI:49298"/>
        <dbReference type="ChEBI" id="CHEBI:64731"/>
        <dbReference type="EC" id="3.5.1.88"/>
    </reaction>
</comment>
<keyword evidence="4" id="KW-0648">Protein biosynthesis</keyword>
<dbReference type="Pfam" id="PF01327">
    <property type="entry name" value="Pep_deformylase"/>
    <property type="match status" value="1"/>
</dbReference>
<evidence type="ECO:0000256" key="2">
    <source>
        <dbReference type="ARBA" id="ARBA00022723"/>
    </source>
</evidence>
<protein>
    <recommendedName>
        <fullName evidence="4">Peptide deformylase</fullName>
        <shortName evidence="4">PDF</shortName>
        <ecNumber evidence="4">3.5.1.88</ecNumber>
    </recommendedName>
    <alternativeName>
        <fullName evidence="4">Polypeptide deformylase</fullName>
    </alternativeName>
</protein>
<dbReference type="AlphaFoldDB" id="A0A9D1HA02"/>
<evidence type="ECO:0000313" key="6">
    <source>
        <dbReference type="Proteomes" id="UP000824161"/>
    </source>
</evidence>